<dbReference type="Proteomes" id="UP000014760">
    <property type="component" value="Unassembled WGS sequence"/>
</dbReference>
<proteinExistence type="predicted"/>
<feature type="non-terminal residue" evidence="2">
    <location>
        <position position="209"/>
    </location>
</feature>
<evidence type="ECO:0000256" key="1">
    <source>
        <dbReference type="SAM" id="Coils"/>
    </source>
</evidence>
<gene>
    <name evidence="2" type="ORF">CAPTEDRAFT_202712</name>
</gene>
<dbReference type="EMBL" id="AMQN01007831">
    <property type="status" value="NOT_ANNOTATED_CDS"/>
    <property type="molecule type" value="Genomic_DNA"/>
</dbReference>
<dbReference type="AlphaFoldDB" id="R7UPW2"/>
<keyword evidence="1" id="KW-0175">Coiled coil</keyword>
<name>R7UPW2_CAPTE</name>
<feature type="coiled-coil region" evidence="1">
    <location>
        <begin position="14"/>
        <end position="41"/>
    </location>
</feature>
<evidence type="ECO:0000313" key="4">
    <source>
        <dbReference type="Proteomes" id="UP000014760"/>
    </source>
</evidence>
<sequence>MNKMRLEDELLTEKKRSVVELMAIRNEMEKLKTELLTKHDEHQKSVEKLIADLRLKMEVSNGETLLWFDDEMAEMKTEFEEVKKQVRKSKLTWGASTPVPHYSDEAQEEEDDLDYIPVDEESEDDDEEDEVIDLNSLGLDVIFDCERVEADPKETAADERSPGDIVASYVRMLSPIDVERVFGFDCHEFDINGREGTTVSLPSIGTDIM</sequence>
<protein>
    <submittedName>
        <fullName evidence="2 3">Uncharacterized protein</fullName>
    </submittedName>
</protein>
<evidence type="ECO:0000313" key="2">
    <source>
        <dbReference type="EMBL" id="ELU05466.1"/>
    </source>
</evidence>
<evidence type="ECO:0000313" key="3">
    <source>
        <dbReference type="EnsemblMetazoa" id="CapteP202712"/>
    </source>
</evidence>
<reference evidence="4" key="1">
    <citation type="submission" date="2012-12" db="EMBL/GenBank/DDBJ databases">
        <authorList>
            <person name="Hellsten U."/>
            <person name="Grimwood J."/>
            <person name="Chapman J.A."/>
            <person name="Shapiro H."/>
            <person name="Aerts A."/>
            <person name="Otillar R.P."/>
            <person name="Terry A.Y."/>
            <person name="Boore J.L."/>
            <person name="Simakov O."/>
            <person name="Marletaz F."/>
            <person name="Cho S.-J."/>
            <person name="Edsinger-Gonzales E."/>
            <person name="Havlak P."/>
            <person name="Kuo D.-H."/>
            <person name="Larsson T."/>
            <person name="Lv J."/>
            <person name="Arendt D."/>
            <person name="Savage R."/>
            <person name="Osoegawa K."/>
            <person name="de Jong P."/>
            <person name="Lindberg D.R."/>
            <person name="Seaver E.C."/>
            <person name="Weisblat D.A."/>
            <person name="Putnam N.H."/>
            <person name="Grigoriev I.V."/>
            <person name="Rokhsar D.S."/>
        </authorList>
    </citation>
    <scope>NUCLEOTIDE SEQUENCE</scope>
    <source>
        <strain evidence="4">I ESC-2004</strain>
    </source>
</reference>
<dbReference type="EMBL" id="KB301483">
    <property type="protein sequence ID" value="ELU05466.1"/>
    <property type="molecule type" value="Genomic_DNA"/>
</dbReference>
<reference evidence="3" key="3">
    <citation type="submission" date="2015-06" db="UniProtKB">
        <authorList>
            <consortium name="EnsemblMetazoa"/>
        </authorList>
    </citation>
    <scope>IDENTIFICATION</scope>
</reference>
<keyword evidence="4" id="KW-1185">Reference proteome</keyword>
<accession>R7UPW2</accession>
<reference evidence="2 4" key="2">
    <citation type="journal article" date="2013" name="Nature">
        <title>Insights into bilaterian evolution from three spiralian genomes.</title>
        <authorList>
            <person name="Simakov O."/>
            <person name="Marletaz F."/>
            <person name="Cho S.J."/>
            <person name="Edsinger-Gonzales E."/>
            <person name="Havlak P."/>
            <person name="Hellsten U."/>
            <person name="Kuo D.H."/>
            <person name="Larsson T."/>
            <person name="Lv J."/>
            <person name="Arendt D."/>
            <person name="Savage R."/>
            <person name="Osoegawa K."/>
            <person name="de Jong P."/>
            <person name="Grimwood J."/>
            <person name="Chapman J.A."/>
            <person name="Shapiro H."/>
            <person name="Aerts A."/>
            <person name="Otillar R.P."/>
            <person name="Terry A.Y."/>
            <person name="Boore J.L."/>
            <person name="Grigoriev I.V."/>
            <person name="Lindberg D.R."/>
            <person name="Seaver E.C."/>
            <person name="Weisblat D.A."/>
            <person name="Putnam N.H."/>
            <person name="Rokhsar D.S."/>
        </authorList>
    </citation>
    <scope>NUCLEOTIDE SEQUENCE</scope>
    <source>
        <strain evidence="2 4">I ESC-2004</strain>
    </source>
</reference>
<dbReference type="EnsemblMetazoa" id="CapteT202712">
    <property type="protein sequence ID" value="CapteP202712"/>
    <property type="gene ID" value="CapteG202712"/>
</dbReference>
<organism evidence="2">
    <name type="scientific">Capitella teleta</name>
    <name type="common">Polychaete worm</name>
    <dbReference type="NCBI Taxonomy" id="283909"/>
    <lineage>
        <taxon>Eukaryota</taxon>
        <taxon>Metazoa</taxon>
        <taxon>Spiralia</taxon>
        <taxon>Lophotrochozoa</taxon>
        <taxon>Annelida</taxon>
        <taxon>Polychaeta</taxon>
        <taxon>Sedentaria</taxon>
        <taxon>Scolecida</taxon>
        <taxon>Capitellidae</taxon>
        <taxon>Capitella</taxon>
    </lineage>
</organism>
<dbReference type="HOGENOM" id="CLU_1318263_0_0_1"/>